<dbReference type="Ensembl" id="ENSCPGT00000021579.1">
    <property type="protein sequence ID" value="ENSCPGP00000019715.1"/>
    <property type="gene ID" value="ENSCPGG00000013807.1"/>
</dbReference>
<organism evidence="11 12">
    <name type="scientific">Calidris pygmaea</name>
    <name type="common">Spoon-billed sandpiper</name>
    <dbReference type="NCBI Taxonomy" id="425635"/>
    <lineage>
        <taxon>Eukaryota</taxon>
        <taxon>Metazoa</taxon>
        <taxon>Chordata</taxon>
        <taxon>Craniata</taxon>
        <taxon>Vertebrata</taxon>
        <taxon>Euteleostomi</taxon>
        <taxon>Archelosauria</taxon>
        <taxon>Archosauria</taxon>
        <taxon>Dinosauria</taxon>
        <taxon>Saurischia</taxon>
        <taxon>Theropoda</taxon>
        <taxon>Coelurosauria</taxon>
        <taxon>Aves</taxon>
        <taxon>Neognathae</taxon>
        <taxon>Neoaves</taxon>
        <taxon>Charadriiformes</taxon>
        <taxon>Scolopacidae</taxon>
        <taxon>Calidris</taxon>
    </lineage>
</organism>
<dbReference type="PROSITE" id="PS00518">
    <property type="entry name" value="ZF_RING_1"/>
    <property type="match status" value="1"/>
</dbReference>
<evidence type="ECO:0000256" key="7">
    <source>
        <dbReference type="ARBA" id="ARBA00023015"/>
    </source>
</evidence>
<dbReference type="AlphaFoldDB" id="A0A8C3K882"/>
<keyword evidence="8" id="KW-0804">Transcription</keyword>
<dbReference type="Pfam" id="PF00097">
    <property type="entry name" value="zf-C3HC4"/>
    <property type="match status" value="1"/>
</dbReference>
<keyword evidence="3" id="KW-0808">Transferase</keyword>
<accession>A0A8C3K882</accession>
<evidence type="ECO:0000256" key="8">
    <source>
        <dbReference type="ARBA" id="ARBA00023163"/>
    </source>
</evidence>
<evidence type="ECO:0000256" key="2">
    <source>
        <dbReference type="ARBA" id="ARBA00012483"/>
    </source>
</evidence>
<evidence type="ECO:0000256" key="6">
    <source>
        <dbReference type="ARBA" id="ARBA00022833"/>
    </source>
</evidence>
<dbReference type="PANTHER" id="PTHR46077:SF1">
    <property type="entry name" value="TOP1 BINDING ARGININE_SERINE RICH PROTEIN, E3 UBIQUITIN LIGASE"/>
    <property type="match status" value="1"/>
</dbReference>
<keyword evidence="5 9" id="KW-0863">Zinc-finger</keyword>
<evidence type="ECO:0000256" key="1">
    <source>
        <dbReference type="ARBA" id="ARBA00000900"/>
    </source>
</evidence>
<dbReference type="Gene3D" id="3.30.40.10">
    <property type="entry name" value="Zinc/RING finger domain, C3HC4 (zinc finger)"/>
    <property type="match status" value="1"/>
</dbReference>
<keyword evidence="6" id="KW-0862">Zinc</keyword>
<evidence type="ECO:0000256" key="4">
    <source>
        <dbReference type="ARBA" id="ARBA00022723"/>
    </source>
</evidence>
<protein>
    <recommendedName>
        <fullName evidence="2">RING-type E3 ubiquitin transferase</fullName>
        <ecNumber evidence="2">2.3.2.27</ecNumber>
    </recommendedName>
</protein>
<keyword evidence="4" id="KW-0479">Metal-binding</keyword>
<reference evidence="11" key="2">
    <citation type="submission" date="2025-09" db="UniProtKB">
        <authorList>
            <consortium name="Ensembl"/>
        </authorList>
    </citation>
    <scope>IDENTIFICATION</scope>
</reference>
<dbReference type="EC" id="2.3.2.27" evidence="2"/>
<dbReference type="PANTHER" id="PTHR46077">
    <property type="entry name" value="E3 UBIQUITIN-PROTEIN LIGASE TOPORS"/>
    <property type="match status" value="1"/>
</dbReference>
<evidence type="ECO:0000256" key="3">
    <source>
        <dbReference type="ARBA" id="ARBA00022679"/>
    </source>
</evidence>
<dbReference type="GO" id="GO:0006513">
    <property type="term" value="P:protein monoubiquitination"/>
    <property type="evidence" value="ECO:0007669"/>
    <property type="project" value="TreeGrafter"/>
</dbReference>
<evidence type="ECO:0000259" key="10">
    <source>
        <dbReference type="PROSITE" id="PS50089"/>
    </source>
</evidence>
<dbReference type="SUPFAM" id="SSF57850">
    <property type="entry name" value="RING/U-box"/>
    <property type="match status" value="1"/>
</dbReference>
<evidence type="ECO:0000256" key="5">
    <source>
        <dbReference type="ARBA" id="ARBA00022771"/>
    </source>
</evidence>
<evidence type="ECO:0000313" key="11">
    <source>
        <dbReference type="Ensembl" id="ENSCPGP00000019715.1"/>
    </source>
</evidence>
<dbReference type="InterPro" id="IPR001841">
    <property type="entry name" value="Znf_RING"/>
</dbReference>
<dbReference type="PROSITE" id="PS50089">
    <property type="entry name" value="ZF_RING_2"/>
    <property type="match status" value="1"/>
</dbReference>
<dbReference type="GO" id="GO:0000209">
    <property type="term" value="P:protein polyubiquitination"/>
    <property type="evidence" value="ECO:0007669"/>
    <property type="project" value="TreeGrafter"/>
</dbReference>
<comment type="catalytic activity">
    <reaction evidence="1">
        <text>S-ubiquitinyl-[E2 ubiquitin-conjugating enzyme]-L-cysteine + [acceptor protein]-L-lysine = [E2 ubiquitin-conjugating enzyme]-L-cysteine + N(6)-ubiquitinyl-[acceptor protein]-L-lysine.</text>
        <dbReference type="EC" id="2.3.2.27"/>
    </reaction>
</comment>
<keyword evidence="12" id="KW-1185">Reference proteome</keyword>
<proteinExistence type="predicted"/>
<reference evidence="11" key="1">
    <citation type="submission" date="2025-08" db="UniProtKB">
        <authorList>
            <consortium name="Ensembl"/>
        </authorList>
    </citation>
    <scope>IDENTIFICATION</scope>
</reference>
<name>A0A8C3K882_9CHAR</name>
<sequence length="97" mass="10889">MDSGLEEAAEYSQCPICLGNIEDTAYVAFCLHQFCFTCIKEWARRRARCPLCRKHFNLVLHSLCFPGTGLFPKPNCYPLWGMLSNSVSAVPESPGEN</sequence>
<dbReference type="GO" id="GO:0008270">
    <property type="term" value="F:zinc ion binding"/>
    <property type="evidence" value="ECO:0007669"/>
    <property type="project" value="UniProtKB-KW"/>
</dbReference>
<evidence type="ECO:0000256" key="9">
    <source>
        <dbReference type="PROSITE-ProRule" id="PRU00175"/>
    </source>
</evidence>
<evidence type="ECO:0000313" key="12">
    <source>
        <dbReference type="Proteomes" id="UP000694419"/>
    </source>
</evidence>
<dbReference type="InterPro" id="IPR018957">
    <property type="entry name" value="Znf_C3HC4_RING-type"/>
</dbReference>
<feature type="domain" description="RING-type" evidence="10">
    <location>
        <begin position="14"/>
        <end position="53"/>
    </location>
</feature>
<dbReference type="InterPro" id="IPR017907">
    <property type="entry name" value="Znf_RING_CS"/>
</dbReference>
<keyword evidence="7" id="KW-0805">Transcription regulation</keyword>
<dbReference type="Proteomes" id="UP000694419">
    <property type="component" value="Unplaced"/>
</dbReference>
<dbReference type="GO" id="GO:0061630">
    <property type="term" value="F:ubiquitin protein ligase activity"/>
    <property type="evidence" value="ECO:0007669"/>
    <property type="project" value="UniProtKB-EC"/>
</dbReference>
<dbReference type="SMART" id="SM00184">
    <property type="entry name" value="RING"/>
    <property type="match status" value="1"/>
</dbReference>
<dbReference type="InterPro" id="IPR013083">
    <property type="entry name" value="Znf_RING/FYVE/PHD"/>
</dbReference>